<feature type="transmembrane region" description="Helical" evidence="2">
    <location>
        <begin position="240"/>
        <end position="259"/>
    </location>
</feature>
<dbReference type="CDD" id="cd03506">
    <property type="entry name" value="Delta6-FADS-like"/>
    <property type="match status" value="1"/>
</dbReference>
<feature type="transmembrane region" description="Helical" evidence="2">
    <location>
        <begin position="116"/>
        <end position="134"/>
    </location>
</feature>
<dbReference type="OrthoDB" id="104711at2"/>
<dbReference type="InterPro" id="IPR005804">
    <property type="entry name" value="FA_desaturase_dom"/>
</dbReference>
<feature type="compositionally biased region" description="Polar residues" evidence="1">
    <location>
        <begin position="1"/>
        <end position="11"/>
    </location>
</feature>
<proteinExistence type="predicted"/>
<feature type="transmembrane region" description="Helical" evidence="2">
    <location>
        <begin position="182"/>
        <end position="204"/>
    </location>
</feature>
<sequence length="373" mass="41976">MSASSETSSINAPRSVASRRRAPRKPGQHEQVNDFFELSQKVRDAGLMERRVGAYIWRIILLGAAFVGAGALLVTLGNTWWQLAVAVLFGVLFTQTAFLAHDGAHQQIFASGSRNAWFSRIIGNLIVGMSYGWWTRKHNRHHAVPNTIGKDGDIATGTLVFVPGEDTDRGGFMGWITRRQGWLFFPLLTLFAFALHYHSIRSVVQNPKLKHRWVELLFLIIRLVSFPIIIIWLLGPGLGAAFMGMQLMVFGVYMGASFAPNHKGMPLIPEDSKIDFLSRQVLTSRNIKGGRLVEWAMGGLNYQIEHHVFPRMPSANLRFVRPIVKQHCAERGIPYTETGLFEAYKIIVTYLNRVGLGYADPMDCPVKTEFRPR</sequence>
<dbReference type="PANTHER" id="PTHR19353">
    <property type="entry name" value="FATTY ACID DESATURASE 2"/>
    <property type="match status" value="1"/>
</dbReference>
<feature type="compositionally biased region" description="Basic residues" evidence="1">
    <location>
        <begin position="17"/>
        <end position="26"/>
    </location>
</feature>
<comment type="caution">
    <text evidence="4">The sequence shown here is derived from an EMBL/GenBank/DDBJ whole genome shotgun (WGS) entry which is preliminary data.</text>
</comment>
<evidence type="ECO:0000256" key="2">
    <source>
        <dbReference type="SAM" id="Phobius"/>
    </source>
</evidence>
<feature type="region of interest" description="Disordered" evidence="1">
    <location>
        <begin position="1"/>
        <end position="29"/>
    </location>
</feature>
<evidence type="ECO:0000259" key="3">
    <source>
        <dbReference type="Pfam" id="PF00487"/>
    </source>
</evidence>
<feature type="transmembrane region" description="Helical" evidence="2">
    <location>
        <begin position="80"/>
        <end position="104"/>
    </location>
</feature>
<dbReference type="GO" id="GO:0008610">
    <property type="term" value="P:lipid biosynthetic process"/>
    <property type="evidence" value="ECO:0007669"/>
    <property type="project" value="UniProtKB-ARBA"/>
</dbReference>
<dbReference type="RefSeq" id="WP_141868125.1">
    <property type="nucleotide sequence ID" value="NZ_BAABAN010000017.1"/>
</dbReference>
<feature type="transmembrane region" description="Helical" evidence="2">
    <location>
        <begin position="55"/>
        <end position="74"/>
    </location>
</feature>
<feature type="transmembrane region" description="Helical" evidence="2">
    <location>
        <begin position="216"/>
        <end position="234"/>
    </location>
</feature>
<dbReference type="PIRSF" id="PIRSF015921">
    <property type="entry name" value="FA_sphinglp_des"/>
    <property type="match status" value="1"/>
</dbReference>
<keyword evidence="2" id="KW-1133">Transmembrane helix</keyword>
<name>A0A543A0B6_9MICC</name>
<feature type="domain" description="Fatty acid desaturase" evidence="3">
    <location>
        <begin position="79"/>
        <end position="338"/>
    </location>
</feature>
<accession>A0A543A0B6</accession>
<dbReference type="Pfam" id="PF00487">
    <property type="entry name" value="FA_desaturase"/>
    <property type="match status" value="1"/>
</dbReference>
<keyword evidence="2" id="KW-0472">Membrane</keyword>
<keyword evidence="2" id="KW-0812">Transmembrane</keyword>
<evidence type="ECO:0000313" key="5">
    <source>
        <dbReference type="Proteomes" id="UP000319746"/>
    </source>
</evidence>
<dbReference type="AlphaFoldDB" id="A0A543A0B6"/>
<evidence type="ECO:0000256" key="1">
    <source>
        <dbReference type="SAM" id="MobiDB-lite"/>
    </source>
</evidence>
<reference evidence="4 5" key="1">
    <citation type="submission" date="2019-06" db="EMBL/GenBank/DDBJ databases">
        <title>Sequencing the genomes of 1000 actinobacteria strains.</title>
        <authorList>
            <person name="Klenk H.-P."/>
        </authorList>
    </citation>
    <scope>NUCLEOTIDE SEQUENCE [LARGE SCALE GENOMIC DNA]</scope>
    <source>
        <strain evidence="4 5">DSM 24083</strain>
    </source>
</reference>
<protein>
    <submittedName>
        <fullName evidence="4">Fatty acid desaturase</fullName>
    </submittedName>
</protein>
<dbReference type="EMBL" id="VFOU01000004">
    <property type="protein sequence ID" value="TQL66025.1"/>
    <property type="molecule type" value="Genomic_DNA"/>
</dbReference>
<evidence type="ECO:0000313" key="4">
    <source>
        <dbReference type="EMBL" id="TQL66025.1"/>
    </source>
</evidence>
<dbReference type="PANTHER" id="PTHR19353:SF19">
    <property type="entry name" value="DELTA(5) FATTY ACID DESATURASE C-RELATED"/>
    <property type="match status" value="1"/>
</dbReference>
<dbReference type="InterPro" id="IPR012171">
    <property type="entry name" value="Fatty_acid_desaturase"/>
</dbReference>
<organism evidence="4 5">
    <name type="scientific">Enteractinococcus coprophilus</name>
    <dbReference type="NCBI Taxonomy" id="1027633"/>
    <lineage>
        <taxon>Bacteria</taxon>
        <taxon>Bacillati</taxon>
        <taxon>Actinomycetota</taxon>
        <taxon>Actinomycetes</taxon>
        <taxon>Micrococcales</taxon>
        <taxon>Micrococcaceae</taxon>
    </lineage>
</organism>
<dbReference type="GO" id="GO:0016717">
    <property type="term" value="F:oxidoreductase activity, acting on paired donors, with oxidation of a pair of donors resulting in the reduction of molecular oxygen to two molecules of water"/>
    <property type="evidence" value="ECO:0007669"/>
    <property type="project" value="TreeGrafter"/>
</dbReference>
<dbReference type="Proteomes" id="UP000319746">
    <property type="component" value="Unassembled WGS sequence"/>
</dbReference>
<gene>
    <name evidence="4" type="ORF">FB556_2504</name>
</gene>
<dbReference type="GO" id="GO:0016020">
    <property type="term" value="C:membrane"/>
    <property type="evidence" value="ECO:0007669"/>
    <property type="project" value="TreeGrafter"/>
</dbReference>
<keyword evidence="5" id="KW-1185">Reference proteome</keyword>